<feature type="region of interest" description="Disordered" evidence="1">
    <location>
        <begin position="494"/>
        <end position="736"/>
    </location>
</feature>
<feature type="compositionally biased region" description="Polar residues" evidence="1">
    <location>
        <begin position="501"/>
        <end position="515"/>
    </location>
</feature>
<feature type="region of interest" description="Disordered" evidence="1">
    <location>
        <begin position="92"/>
        <end position="118"/>
    </location>
</feature>
<dbReference type="Proteomes" id="UP001239994">
    <property type="component" value="Unassembled WGS sequence"/>
</dbReference>
<gene>
    <name evidence="2" type="ORF">P4O66_000204</name>
</gene>
<accession>A0AAD9E0V3</accession>
<evidence type="ECO:0000313" key="2">
    <source>
        <dbReference type="EMBL" id="KAK1800253.1"/>
    </source>
</evidence>
<feature type="compositionally biased region" description="Low complexity" evidence="1">
    <location>
        <begin position="516"/>
        <end position="529"/>
    </location>
</feature>
<feature type="compositionally biased region" description="Polar residues" evidence="1">
    <location>
        <begin position="810"/>
        <end position="860"/>
    </location>
</feature>
<feature type="compositionally biased region" description="Polar residues" evidence="1">
    <location>
        <begin position="874"/>
        <end position="923"/>
    </location>
</feature>
<feature type="region of interest" description="Disordered" evidence="1">
    <location>
        <begin position="234"/>
        <end position="339"/>
    </location>
</feature>
<name>A0AAD9E0V3_9TELE</name>
<feature type="region of interest" description="Disordered" evidence="1">
    <location>
        <begin position="801"/>
        <end position="951"/>
    </location>
</feature>
<feature type="region of interest" description="Disordered" evidence="1">
    <location>
        <begin position="460"/>
        <end position="480"/>
    </location>
</feature>
<organism evidence="2 3">
    <name type="scientific">Electrophorus voltai</name>
    <dbReference type="NCBI Taxonomy" id="2609070"/>
    <lineage>
        <taxon>Eukaryota</taxon>
        <taxon>Metazoa</taxon>
        <taxon>Chordata</taxon>
        <taxon>Craniata</taxon>
        <taxon>Vertebrata</taxon>
        <taxon>Euteleostomi</taxon>
        <taxon>Actinopterygii</taxon>
        <taxon>Neopterygii</taxon>
        <taxon>Teleostei</taxon>
        <taxon>Ostariophysi</taxon>
        <taxon>Gymnotiformes</taxon>
        <taxon>Gymnotoidei</taxon>
        <taxon>Gymnotidae</taxon>
        <taxon>Electrophorus</taxon>
    </lineage>
</organism>
<dbReference type="AlphaFoldDB" id="A0AAD9E0V3"/>
<feature type="region of interest" description="Disordered" evidence="1">
    <location>
        <begin position="184"/>
        <end position="210"/>
    </location>
</feature>
<evidence type="ECO:0000256" key="1">
    <source>
        <dbReference type="SAM" id="MobiDB-lite"/>
    </source>
</evidence>
<keyword evidence="3" id="KW-1185">Reference proteome</keyword>
<comment type="caution">
    <text evidence="2">The sequence shown here is derived from an EMBL/GenBank/DDBJ whole genome shotgun (WGS) entry which is preliminary data.</text>
</comment>
<sequence>MKLSASSLASVASDVMSDSQLAAPDALESSSRLSYGNPPSWVANKWQTSGIQIALQSPLTHKWHSGVTSTSQSDGNDAYKSHRFLGYLSSSPSLPSEQNAQSQMWGPGVTPTMHQSDKDDACKSFSRYGHLDSHVQQGHYQPLGQAAYSSSPYHPSNEDAQSHMFPLDVTSTTPTSLQNMVLNPPAPTSLRNRLPFPPAPTSLQNMVLNPPAPTSLQNMVLNPPAPITSLWEQAALSSSPHYQPSEHGAESPSPHQPLGQAALFSSPYQPSDEDAQTQKGHAKRPYQPSEHGAESPSSHLPSDEDAQTQKGHAKRPYQPSEHGAESPSSHLPSDEDAQTQVCSPAELMALTRACHLFRDQVVTMYTDSRHAFDFGQPGKASYLPPQTNIGDLTSSVASIESTSPFFQQELDSRQNEAVASRWASSSEKGFSEDLTETGTTGYYQSVFQSGQKLPETVSQTELLGPSSHESSDGNVAINAPLSSRPFAQRRLYRGSSDGVDTVSSAQGFPSPYTSDSQQTARRAQQSSSRHPYGTIASQLAKKGKISSLQSAVWSPESQIWGSGVTSTSPQPVGQYECKSHSRYGHLGSQDGHPGSPYQPSGQAGHPGSPYQPSGQAGHPGSPYQPSGQAGHPGSPYQPSGQAGHPGSPYQPSGQAGHPGSPYQPSGQAGHPGSPYQPSGQAGHPGSPYQPSGQAGHPGSPYQPSGQAGHPGSPYQPSGQAGHPGSPYQPSDQKTVSQLWPLGLVSTVHESDGMVSCKTSNLYSHDVPTAHSLCPIQVSGQAAHSSWPVQAWGQAAQPSVQVSHSPGLFQGSVQAAQPSGQAAHSSSPVQPSGQAAPSQMWASGVTSTSRQSEGNDAQTSHRFPGYVGSHVVPQIQGSGQAAHSSSTVQGSGQAAHSSSTVQGSGQAAHSQTLASGVTSTSVQTEGGAALERQQFPGPLNSHDVSKGHFSSR</sequence>
<evidence type="ECO:0000313" key="3">
    <source>
        <dbReference type="Proteomes" id="UP001239994"/>
    </source>
</evidence>
<dbReference type="EMBL" id="JAROKS010000010">
    <property type="protein sequence ID" value="KAK1800253.1"/>
    <property type="molecule type" value="Genomic_DNA"/>
</dbReference>
<feature type="compositionally biased region" description="Polar residues" evidence="1">
    <location>
        <begin position="727"/>
        <end position="736"/>
    </location>
</feature>
<protein>
    <submittedName>
        <fullName evidence="2">Uncharacterized protein</fullName>
    </submittedName>
</protein>
<proteinExistence type="predicted"/>
<feature type="compositionally biased region" description="Polar residues" evidence="1">
    <location>
        <begin position="546"/>
        <end position="571"/>
    </location>
</feature>
<reference evidence="2" key="1">
    <citation type="submission" date="2023-03" db="EMBL/GenBank/DDBJ databases">
        <title>Electrophorus voltai genome.</title>
        <authorList>
            <person name="Bian C."/>
        </authorList>
    </citation>
    <scope>NUCLEOTIDE SEQUENCE</scope>
    <source>
        <strain evidence="2">CB-2022</strain>
        <tissue evidence="2">Muscle</tissue>
    </source>
</reference>